<proteinExistence type="predicted"/>
<dbReference type="RefSeq" id="WP_076148313.1">
    <property type="nucleotide sequence ID" value="NZ_LWLN01000001.1"/>
</dbReference>
<evidence type="ECO:0000313" key="2">
    <source>
        <dbReference type="Proteomes" id="UP000189370"/>
    </source>
</evidence>
<evidence type="ECO:0000313" key="1">
    <source>
        <dbReference type="EMBL" id="OLZ42699.1"/>
    </source>
</evidence>
<dbReference type="OrthoDB" id="205545at2157"/>
<protein>
    <submittedName>
        <fullName evidence="1">Uncharacterized protein</fullName>
    </submittedName>
</protein>
<dbReference type="EMBL" id="LWLN01000001">
    <property type="protein sequence ID" value="OLZ42699.1"/>
    <property type="molecule type" value="Genomic_DNA"/>
</dbReference>
<keyword evidence="2" id="KW-1185">Reference proteome</keyword>
<dbReference type="Pfam" id="PF26263">
    <property type="entry name" value="DUF8067"/>
    <property type="match status" value="1"/>
</dbReference>
<dbReference type="NCBIfam" id="NF041415">
    <property type="entry name" value="halo_CC_star"/>
    <property type="match status" value="1"/>
</dbReference>
<reference evidence="2" key="1">
    <citation type="submission" date="2016-04" db="EMBL/GenBank/DDBJ databases">
        <authorList>
            <person name="Chen S.-C."/>
            <person name="Lai M.-C."/>
        </authorList>
    </citation>
    <scope>NUCLEOTIDE SEQUENCE [LARGE SCALE GENOMIC DNA]</scope>
    <source>
        <strain evidence="2">AB14</strain>
    </source>
</reference>
<organism evidence="1 2">
    <name type="scientific">Natrinema saccharevitans</name>
    <dbReference type="NCBI Taxonomy" id="301967"/>
    <lineage>
        <taxon>Archaea</taxon>
        <taxon>Methanobacteriati</taxon>
        <taxon>Methanobacteriota</taxon>
        <taxon>Stenosarchaea group</taxon>
        <taxon>Halobacteria</taxon>
        <taxon>Halobacteriales</taxon>
        <taxon>Natrialbaceae</taxon>
        <taxon>Natrinema</taxon>
    </lineage>
</organism>
<sequence length="62" mass="6460">MLLSATDEEVLAAAEAFGEELADNQSDAAPSELEAMLLEYNEAISEAIGLEYGSVCGADDCC</sequence>
<name>A0A1S8B1J8_9EURY</name>
<comment type="caution">
    <text evidence="1">The sequence shown here is derived from an EMBL/GenBank/DDBJ whole genome shotgun (WGS) entry which is preliminary data.</text>
</comment>
<accession>A0A1S8B1J8</accession>
<dbReference type="InterPro" id="IPR058380">
    <property type="entry name" value="DUF8067"/>
</dbReference>
<dbReference type="AlphaFoldDB" id="A0A1S8B1J8"/>
<gene>
    <name evidence="1" type="ORF">A6E15_11125</name>
</gene>
<dbReference type="Proteomes" id="UP000189370">
    <property type="component" value="Unassembled WGS sequence"/>
</dbReference>